<reference evidence="1" key="1">
    <citation type="submission" date="2014-12" db="EMBL/GenBank/DDBJ databases">
        <title>Insight into the proteome of Arion vulgaris.</title>
        <authorList>
            <person name="Aradska J."/>
            <person name="Bulat T."/>
            <person name="Smidak R."/>
            <person name="Sarate P."/>
            <person name="Gangsoo J."/>
            <person name="Sialana F."/>
            <person name="Bilban M."/>
            <person name="Lubec G."/>
        </authorList>
    </citation>
    <scope>NUCLEOTIDE SEQUENCE</scope>
    <source>
        <tissue evidence="1">Skin</tissue>
    </source>
</reference>
<dbReference type="EMBL" id="HACG01052825">
    <property type="protein sequence ID" value="CEK99696.1"/>
    <property type="molecule type" value="Transcribed_RNA"/>
</dbReference>
<dbReference type="AlphaFoldDB" id="A0A0B7C4Y1"/>
<evidence type="ECO:0000313" key="1">
    <source>
        <dbReference type="EMBL" id="CEK99696.1"/>
    </source>
</evidence>
<sequence>MFFQKSVCLFVRVIQIPELFFSSISELRDAMLVFTSSMEDLFCCNSADNI</sequence>
<accession>A0A0B7C4Y1</accession>
<feature type="non-terminal residue" evidence="1">
    <location>
        <position position="50"/>
    </location>
</feature>
<gene>
    <name evidence="1" type="primary">ORF221913</name>
</gene>
<protein>
    <submittedName>
        <fullName evidence="1">Uncharacterized protein</fullName>
    </submittedName>
</protein>
<proteinExistence type="predicted"/>
<name>A0A0B7C4Y1_9EUPU</name>
<organism evidence="1">
    <name type="scientific">Arion vulgaris</name>
    <dbReference type="NCBI Taxonomy" id="1028688"/>
    <lineage>
        <taxon>Eukaryota</taxon>
        <taxon>Metazoa</taxon>
        <taxon>Spiralia</taxon>
        <taxon>Lophotrochozoa</taxon>
        <taxon>Mollusca</taxon>
        <taxon>Gastropoda</taxon>
        <taxon>Heterobranchia</taxon>
        <taxon>Euthyneura</taxon>
        <taxon>Panpulmonata</taxon>
        <taxon>Eupulmonata</taxon>
        <taxon>Stylommatophora</taxon>
        <taxon>Helicina</taxon>
        <taxon>Arionoidea</taxon>
        <taxon>Arionidae</taxon>
        <taxon>Arion</taxon>
    </lineage>
</organism>